<gene>
    <name evidence="1" type="ORF">B2A_05947</name>
</gene>
<organism evidence="1">
    <name type="scientific">mine drainage metagenome</name>
    <dbReference type="NCBI Taxonomy" id="410659"/>
    <lineage>
        <taxon>unclassified sequences</taxon>
        <taxon>metagenomes</taxon>
        <taxon>ecological metagenomes</taxon>
    </lineage>
</organism>
<evidence type="ECO:0000313" key="1">
    <source>
        <dbReference type="EMBL" id="EQD54920.1"/>
    </source>
</evidence>
<comment type="caution">
    <text evidence="1">The sequence shown here is derived from an EMBL/GenBank/DDBJ whole genome shotgun (WGS) entry which is preliminary data.</text>
</comment>
<feature type="non-terminal residue" evidence="1">
    <location>
        <position position="169"/>
    </location>
</feature>
<reference evidence="1" key="1">
    <citation type="submission" date="2013-08" db="EMBL/GenBank/DDBJ databases">
        <authorList>
            <person name="Mendez C."/>
            <person name="Richter M."/>
            <person name="Ferrer M."/>
            <person name="Sanchez J."/>
        </authorList>
    </citation>
    <scope>NUCLEOTIDE SEQUENCE</scope>
</reference>
<protein>
    <submittedName>
        <fullName evidence="1">SMP-30/Gluconolaconase/LRE domain protein</fullName>
    </submittedName>
</protein>
<feature type="non-terminal residue" evidence="1">
    <location>
        <position position="1"/>
    </location>
</feature>
<dbReference type="InterPro" id="IPR011042">
    <property type="entry name" value="6-blade_b-propeller_TolB-like"/>
</dbReference>
<reference evidence="1" key="2">
    <citation type="journal article" date="2014" name="ISME J.">
        <title>Microbial stratification in low pH oxic and suboxic macroscopic growths along an acid mine drainage.</title>
        <authorList>
            <person name="Mendez-Garcia C."/>
            <person name="Mesa V."/>
            <person name="Sprenger R.R."/>
            <person name="Richter M."/>
            <person name="Diez M.S."/>
            <person name="Solano J."/>
            <person name="Bargiela R."/>
            <person name="Golyshina O.V."/>
            <person name="Manteca A."/>
            <person name="Ramos J.L."/>
            <person name="Gallego J.R."/>
            <person name="Llorente I."/>
            <person name="Martins Dos Santos V.A."/>
            <person name="Jensen O.N."/>
            <person name="Pelaez A.I."/>
            <person name="Sanchez J."/>
            <person name="Ferrer M."/>
        </authorList>
    </citation>
    <scope>NUCLEOTIDE SEQUENCE</scope>
</reference>
<accession>T1BLS0</accession>
<dbReference type="AlphaFoldDB" id="T1BLS0"/>
<dbReference type="SUPFAM" id="SSF63829">
    <property type="entry name" value="Calcium-dependent phosphotriesterase"/>
    <property type="match status" value="1"/>
</dbReference>
<dbReference type="EMBL" id="AUZZ01004166">
    <property type="protein sequence ID" value="EQD54920.1"/>
    <property type="molecule type" value="Genomic_DNA"/>
</dbReference>
<proteinExistence type="predicted"/>
<dbReference type="Gene3D" id="2.120.10.30">
    <property type="entry name" value="TolB, C-terminal domain"/>
    <property type="match status" value="1"/>
</dbReference>
<sequence length="169" mass="18292">GGYVALHDFTLSAADFVPYGRGLRRPECVWVDRDGVWASDALGGVCHVRDGCGPAVLGSGIAEPNGFSRRPDGSFVVTGLNDGRLYRIGPDGHTRVLLDSLDGFPLGTLNYACADGPRRIWLSVMTRHLPWVAAMQSHERDGYIIRIDEDGARAEIVADGLDLTNEVKV</sequence>
<name>T1BLS0_9ZZZZ</name>